<gene>
    <name evidence="2" type="ORF">GGQ63_003719</name>
</gene>
<organism evidence="2 3">
    <name type="scientific">Prosthecomicrobium pneumaticum</name>
    <dbReference type="NCBI Taxonomy" id="81895"/>
    <lineage>
        <taxon>Bacteria</taxon>
        <taxon>Pseudomonadati</taxon>
        <taxon>Pseudomonadota</taxon>
        <taxon>Alphaproteobacteria</taxon>
        <taxon>Hyphomicrobiales</taxon>
        <taxon>Kaistiaceae</taxon>
        <taxon>Prosthecomicrobium</taxon>
    </lineage>
</organism>
<dbReference type="AlphaFoldDB" id="A0A7W9FQ01"/>
<proteinExistence type="predicted"/>
<reference evidence="2 3" key="1">
    <citation type="submission" date="2020-08" db="EMBL/GenBank/DDBJ databases">
        <title>Genomic Encyclopedia of Type Strains, Phase IV (KMG-IV): sequencing the most valuable type-strain genomes for metagenomic binning, comparative biology and taxonomic classification.</title>
        <authorList>
            <person name="Goeker M."/>
        </authorList>
    </citation>
    <scope>NUCLEOTIDE SEQUENCE [LARGE SCALE GENOMIC DNA]</scope>
    <source>
        <strain evidence="2 3">DSM 16268</strain>
    </source>
</reference>
<feature type="compositionally biased region" description="Pro residues" evidence="1">
    <location>
        <begin position="171"/>
        <end position="181"/>
    </location>
</feature>
<name>A0A7W9FQ01_9HYPH</name>
<sequence>MPRALSASLRRALESRASGDANLVFLTIDHPNLAEPVRLVLNTVDMIRDGVTWTAMPFEAALLSDDDQPPTAQLSVPNIDRRIGEVVRGLTSPARVTLELLSSADFDLTVTPHEPTGTPAAFYTARNLYLIEVEGDVQLVQGQLKGWDYLQRTWPGRRANPSQAPAEEPAPEPPPAPGPSV</sequence>
<dbReference type="Proteomes" id="UP000523821">
    <property type="component" value="Unassembled WGS sequence"/>
</dbReference>
<dbReference type="RefSeq" id="WP_183858069.1">
    <property type="nucleotide sequence ID" value="NZ_JACHOO010000009.1"/>
</dbReference>
<evidence type="ECO:0000313" key="2">
    <source>
        <dbReference type="EMBL" id="MBB5754631.1"/>
    </source>
</evidence>
<protein>
    <submittedName>
        <fullName evidence="2">Uncharacterized protein</fullName>
    </submittedName>
</protein>
<keyword evidence="3" id="KW-1185">Reference proteome</keyword>
<accession>A0A7W9FQ01</accession>
<comment type="caution">
    <text evidence="2">The sequence shown here is derived from an EMBL/GenBank/DDBJ whole genome shotgun (WGS) entry which is preliminary data.</text>
</comment>
<dbReference type="Pfam" id="PF08875">
    <property type="entry name" value="DUF1833"/>
    <property type="match status" value="1"/>
</dbReference>
<dbReference type="EMBL" id="JACHOO010000009">
    <property type="protein sequence ID" value="MBB5754631.1"/>
    <property type="molecule type" value="Genomic_DNA"/>
</dbReference>
<evidence type="ECO:0000256" key="1">
    <source>
        <dbReference type="SAM" id="MobiDB-lite"/>
    </source>
</evidence>
<dbReference type="InterPro" id="IPR014974">
    <property type="entry name" value="DUF1833"/>
</dbReference>
<feature type="region of interest" description="Disordered" evidence="1">
    <location>
        <begin position="155"/>
        <end position="181"/>
    </location>
</feature>
<evidence type="ECO:0000313" key="3">
    <source>
        <dbReference type="Proteomes" id="UP000523821"/>
    </source>
</evidence>